<name>A0A165VDX6_9AGAM</name>
<proteinExistence type="predicted"/>
<dbReference type="Proteomes" id="UP000076761">
    <property type="component" value="Unassembled WGS sequence"/>
</dbReference>
<evidence type="ECO:0008006" key="4">
    <source>
        <dbReference type="Google" id="ProtNLM"/>
    </source>
</evidence>
<sequence>MVAYYPASAGTHWPVAPPLTPQARGWVEYTLPDGSSYYVHANMRVTTDIDLHHPKKLEAVTAYFDQKTAEELALPLAGWEMWLREAHDKGKHGLLPIRHWINHEAKVLSFSPPPQDGDVTMLFADDDRLDVEYRYWAYMEGHPAHQSLPENAHAEAMDALTWSYTDCLLPSHKSTSPPFEHAECQELMALLRSLENPTERSKTQSVVHTRVVSRILMRVAQWRQCNFRPNKPLPNDTTKHHHVERRIPFRRTFLDFLVSILCLGIPYIFTDRSTHRRLDEESNLRSAGPMLMIGACACLLAAILLSASVTFLSFPGLDDVARVSAFLTVLCSVASMVSWVISMFRYNNTELERTVRFVGQEGMVVISKRSVVMSLPLVFLAYSLIAFVTGVTIYSFRGFSITNSKIIVRHFDEYTKWTVVGTLGGFGGVLLTAALLAR</sequence>
<dbReference type="OrthoDB" id="3245306at2759"/>
<gene>
    <name evidence="2" type="ORF">NEOLEDRAFT_1056631</name>
</gene>
<dbReference type="InParanoid" id="A0A165VDX6"/>
<protein>
    <recommendedName>
        <fullName evidence="4">WW domain-containing protein</fullName>
    </recommendedName>
</protein>
<feature type="transmembrane region" description="Helical" evidence="1">
    <location>
        <begin position="252"/>
        <end position="269"/>
    </location>
</feature>
<feature type="transmembrane region" description="Helical" evidence="1">
    <location>
        <begin position="290"/>
        <end position="314"/>
    </location>
</feature>
<dbReference type="EMBL" id="KV425554">
    <property type="protein sequence ID" value="KZT29536.1"/>
    <property type="molecule type" value="Genomic_DNA"/>
</dbReference>
<keyword evidence="1" id="KW-0472">Membrane</keyword>
<evidence type="ECO:0000256" key="1">
    <source>
        <dbReference type="SAM" id="Phobius"/>
    </source>
</evidence>
<organism evidence="2 3">
    <name type="scientific">Neolentinus lepideus HHB14362 ss-1</name>
    <dbReference type="NCBI Taxonomy" id="1314782"/>
    <lineage>
        <taxon>Eukaryota</taxon>
        <taxon>Fungi</taxon>
        <taxon>Dikarya</taxon>
        <taxon>Basidiomycota</taxon>
        <taxon>Agaricomycotina</taxon>
        <taxon>Agaricomycetes</taxon>
        <taxon>Gloeophyllales</taxon>
        <taxon>Gloeophyllaceae</taxon>
        <taxon>Neolentinus</taxon>
    </lineage>
</organism>
<keyword evidence="1" id="KW-1133">Transmembrane helix</keyword>
<accession>A0A165VDX6</accession>
<keyword evidence="1" id="KW-0812">Transmembrane</keyword>
<feature type="transmembrane region" description="Helical" evidence="1">
    <location>
        <begin position="377"/>
        <end position="397"/>
    </location>
</feature>
<feature type="transmembrane region" description="Helical" evidence="1">
    <location>
        <begin position="320"/>
        <end position="344"/>
    </location>
</feature>
<evidence type="ECO:0000313" key="3">
    <source>
        <dbReference type="Proteomes" id="UP000076761"/>
    </source>
</evidence>
<dbReference type="STRING" id="1314782.A0A165VDX6"/>
<dbReference type="AlphaFoldDB" id="A0A165VDX6"/>
<feature type="transmembrane region" description="Helical" evidence="1">
    <location>
        <begin position="417"/>
        <end position="437"/>
    </location>
</feature>
<evidence type="ECO:0000313" key="2">
    <source>
        <dbReference type="EMBL" id="KZT29536.1"/>
    </source>
</evidence>
<reference evidence="2 3" key="1">
    <citation type="journal article" date="2016" name="Mol. Biol. Evol.">
        <title>Comparative Genomics of Early-Diverging Mushroom-Forming Fungi Provides Insights into the Origins of Lignocellulose Decay Capabilities.</title>
        <authorList>
            <person name="Nagy L.G."/>
            <person name="Riley R."/>
            <person name="Tritt A."/>
            <person name="Adam C."/>
            <person name="Daum C."/>
            <person name="Floudas D."/>
            <person name="Sun H."/>
            <person name="Yadav J.S."/>
            <person name="Pangilinan J."/>
            <person name="Larsson K.H."/>
            <person name="Matsuura K."/>
            <person name="Barry K."/>
            <person name="Labutti K."/>
            <person name="Kuo R."/>
            <person name="Ohm R.A."/>
            <person name="Bhattacharya S.S."/>
            <person name="Shirouzu T."/>
            <person name="Yoshinaga Y."/>
            <person name="Martin F.M."/>
            <person name="Grigoriev I.V."/>
            <person name="Hibbett D.S."/>
        </authorList>
    </citation>
    <scope>NUCLEOTIDE SEQUENCE [LARGE SCALE GENOMIC DNA]</scope>
    <source>
        <strain evidence="2 3">HHB14362 ss-1</strain>
    </source>
</reference>
<keyword evidence="3" id="KW-1185">Reference proteome</keyword>